<protein>
    <submittedName>
        <fullName evidence="2">Conodipine 4</fullName>
    </submittedName>
</protein>
<dbReference type="GO" id="GO:0006644">
    <property type="term" value="P:phospholipid metabolic process"/>
    <property type="evidence" value="ECO:0007669"/>
    <property type="project" value="InterPro"/>
</dbReference>
<keyword evidence="1" id="KW-0732">Signal</keyword>
<feature type="chain" id="PRO_5004852197" evidence="1">
    <location>
        <begin position="28"/>
        <end position="181"/>
    </location>
</feature>
<sequence length="181" mass="20283">MKMLAPVLWAMVALGVTLLMDVDSASAQSCTTYSNGCSTPVPVPCREFFRTACDKHDSCYHCGKTFGISRWECDVAFLIDMNELCGNLLFSGYIDTCTSRRKRQVASDRATSIARSTPWKKALHQKSFLNREARIFPLPLTTCRDWATTYYSAVRLGAASHYSETVRETDCEAIRPCLPDN</sequence>
<dbReference type="Gene3D" id="1.20.90.10">
    <property type="entry name" value="Phospholipase A2 domain"/>
    <property type="match status" value="1"/>
</dbReference>
<accession>W4VSC8</accession>
<dbReference type="InterPro" id="IPR036444">
    <property type="entry name" value="PLipase_A2_dom_sf"/>
</dbReference>
<dbReference type="GO" id="GO:0050482">
    <property type="term" value="P:arachidonate secretion"/>
    <property type="evidence" value="ECO:0007669"/>
    <property type="project" value="InterPro"/>
</dbReference>
<dbReference type="GO" id="GO:0004623">
    <property type="term" value="F:phospholipase A2 activity"/>
    <property type="evidence" value="ECO:0007669"/>
    <property type="project" value="InterPro"/>
</dbReference>
<organism evidence="2">
    <name type="scientific">Conus geographus</name>
    <name type="common">Geography cone</name>
    <name type="synonym">Nubecula geographus</name>
    <dbReference type="NCBI Taxonomy" id="6491"/>
    <lineage>
        <taxon>Eukaryota</taxon>
        <taxon>Metazoa</taxon>
        <taxon>Spiralia</taxon>
        <taxon>Lophotrochozoa</taxon>
        <taxon>Mollusca</taxon>
        <taxon>Gastropoda</taxon>
        <taxon>Caenogastropoda</taxon>
        <taxon>Neogastropoda</taxon>
        <taxon>Conoidea</taxon>
        <taxon>Conidae</taxon>
        <taxon>Conus</taxon>
        <taxon>Gastridium</taxon>
    </lineage>
</organism>
<evidence type="ECO:0000256" key="1">
    <source>
        <dbReference type="SAM" id="SignalP"/>
    </source>
</evidence>
<dbReference type="AlphaFoldDB" id="W4VSC8"/>
<reference evidence="2" key="1">
    <citation type="submission" date="2013-05" db="EMBL/GenBank/DDBJ databases">
        <title>Combined Proteomic and Transcriptomic Interrogation of the Venom Gland of Conus geographus Uncovers Novel Components and Functional Compartmentalization.</title>
        <authorList>
            <person name="Safavi-Hemami H."/>
            <person name="Hu H."/>
            <person name="Gorasia D.G."/>
            <person name="Bandyopadhyay P.K."/>
            <person name="Veith P.D."/>
            <person name="Reynolds E.C."/>
            <person name="Yandell M."/>
            <person name="Olivera B.M."/>
            <person name="Purcell A.W."/>
        </authorList>
    </citation>
    <scope>NUCLEOTIDE SEQUENCE</scope>
    <source>
        <tissue evidence="2">Venom gland</tissue>
    </source>
</reference>
<dbReference type="SUPFAM" id="SSF48619">
    <property type="entry name" value="Phospholipase A2, PLA2"/>
    <property type="match status" value="1"/>
</dbReference>
<name>W4VSC8_CONGE</name>
<dbReference type="EMBL" id="GAJN01000017">
    <property type="protein sequence ID" value="JAB84567.1"/>
    <property type="molecule type" value="mRNA"/>
</dbReference>
<feature type="signal peptide" evidence="1">
    <location>
        <begin position="1"/>
        <end position="27"/>
    </location>
</feature>
<evidence type="ECO:0000313" key="2">
    <source>
        <dbReference type="EMBL" id="JAB84567.1"/>
    </source>
</evidence>
<proteinExistence type="evidence at transcript level"/>